<accession>A0A562QZB3</accession>
<dbReference type="GO" id="GO:0006826">
    <property type="term" value="P:iron ion transport"/>
    <property type="evidence" value="ECO:0007669"/>
    <property type="project" value="InterPro"/>
</dbReference>
<organism evidence="3 4">
    <name type="scientific">Pseudoduganella lurida</name>
    <dbReference type="NCBI Taxonomy" id="1036180"/>
    <lineage>
        <taxon>Bacteria</taxon>
        <taxon>Pseudomonadati</taxon>
        <taxon>Pseudomonadota</taxon>
        <taxon>Betaproteobacteria</taxon>
        <taxon>Burkholderiales</taxon>
        <taxon>Oxalobacteraceae</taxon>
        <taxon>Telluria group</taxon>
        <taxon>Pseudoduganella</taxon>
    </lineage>
</organism>
<sequence length="453" mass="49564">MNQPKMPQPNMPQLSMPELNTPRPKMQRPNAHPPKMPQPKMPQPKMPQPKMPQPKMPQPKMPQPEMQQRNGHHWKSSAACVLALAGALFFTHAAAATLAERWTTLRTEQPKLGIRDAARTLGVSEAELLATGIGTTATRLADTGHAPREIMRRALDLGKVLGLTRNENGVIEVTGVASRLPEAKQGDDGARDAEKEARELNIAGGYLGGPIDLRFHFAHWKHAFAVVQPGKDGTVSRSLQFFDAYGTAVHKVYLKDDTKVAVFDKLVADFRHPAQDGRLAVLAAPLKAADKPDASVDVKEFRQAWQEMTDVHQFNRIVAEFKLSREQALRLAPAGAARKVTPQAVRQLLEGASAKGIAIMAFLGNPGVTQIYSGKVGKVQEAGGYFNVLDPDFNLHLRDKAFRAGYVLQRAGVTSVEFYDDGGDLVVTFFGVRERGKPQPPAWIELASGLPKG</sequence>
<comment type="caution">
    <text evidence="3">The sequence shown here is derived from an EMBL/GenBank/DDBJ whole genome shotgun (WGS) entry which is preliminary data.</text>
</comment>
<feature type="region of interest" description="Disordered" evidence="1">
    <location>
        <begin position="1"/>
        <end position="72"/>
    </location>
</feature>
<name>A0A562QZB3_9BURK</name>
<feature type="domain" description="Haemin-degrading HemS/ChuX" evidence="2">
    <location>
        <begin position="322"/>
        <end position="449"/>
    </location>
</feature>
<dbReference type="InterPro" id="IPR007845">
    <property type="entry name" value="HemS/ChuX_dom"/>
</dbReference>
<feature type="compositionally biased region" description="Pro residues" evidence="1">
    <location>
        <begin position="1"/>
        <end position="10"/>
    </location>
</feature>
<proteinExistence type="predicted"/>
<dbReference type="SUPFAM" id="SSF144064">
    <property type="entry name" value="Heme iron utilization protein-like"/>
    <property type="match status" value="1"/>
</dbReference>
<dbReference type="CDD" id="cd16830">
    <property type="entry name" value="HemS-like_N"/>
    <property type="match status" value="1"/>
</dbReference>
<reference evidence="3 4" key="1">
    <citation type="journal article" date="2015" name="Stand. Genomic Sci.">
        <title>Genomic Encyclopedia of Bacterial and Archaeal Type Strains, Phase III: the genomes of soil and plant-associated and newly described type strains.</title>
        <authorList>
            <person name="Whitman W.B."/>
            <person name="Woyke T."/>
            <person name="Klenk H.P."/>
            <person name="Zhou Y."/>
            <person name="Lilburn T.G."/>
            <person name="Beck B.J."/>
            <person name="De Vos P."/>
            <person name="Vandamme P."/>
            <person name="Eisen J.A."/>
            <person name="Garrity G."/>
            <person name="Hugenholtz P."/>
            <person name="Kyrpides N.C."/>
        </authorList>
    </citation>
    <scope>NUCLEOTIDE SEQUENCE [LARGE SCALE GENOMIC DNA]</scope>
    <source>
        <strain evidence="3 4">CGMCC 1.10822</strain>
    </source>
</reference>
<dbReference type="Proteomes" id="UP000318431">
    <property type="component" value="Unassembled WGS sequence"/>
</dbReference>
<evidence type="ECO:0000313" key="4">
    <source>
        <dbReference type="Proteomes" id="UP000318431"/>
    </source>
</evidence>
<dbReference type="Pfam" id="PF05171">
    <property type="entry name" value="HemS"/>
    <property type="match status" value="1"/>
</dbReference>
<feature type="compositionally biased region" description="Pro residues" evidence="1">
    <location>
        <begin position="31"/>
        <end position="62"/>
    </location>
</feature>
<dbReference type="InterPro" id="IPR010413">
    <property type="entry name" value="HutX-like"/>
</dbReference>
<dbReference type="AlphaFoldDB" id="A0A562QZB3"/>
<dbReference type="EMBL" id="VLLB01000009">
    <property type="protein sequence ID" value="TWI62155.1"/>
    <property type="molecule type" value="Genomic_DNA"/>
</dbReference>
<evidence type="ECO:0000259" key="2">
    <source>
        <dbReference type="Pfam" id="PF05171"/>
    </source>
</evidence>
<keyword evidence="4" id="KW-1185">Reference proteome</keyword>
<dbReference type="Gene3D" id="3.40.1570.10">
    <property type="entry name" value="HemS/ChuS/ChuX like domains"/>
    <property type="match status" value="2"/>
</dbReference>
<gene>
    <name evidence="3" type="ORF">IP91_04264</name>
</gene>
<evidence type="ECO:0000313" key="3">
    <source>
        <dbReference type="EMBL" id="TWI62155.1"/>
    </source>
</evidence>
<dbReference type="Pfam" id="PF06228">
    <property type="entry name" value="ChuX_HutX"/>
    <property type="match status" value="1"/>
</dbReference>
<dbReference type="InterPro" id="IPR053733">
    <property type="entry name" value="Heme_Transport_Util_sf"/>
</dbReference>
<evidence type="ECO:0000256" key="1">
    <source>
        <dbReference type="SAM" id="MobiDB-lite"/>
    </source>
</evidence>
<protein>
    <submittedName>
        <fullName evidence="3">Putative hemin transport protein</fullName>
    </submittedName>
</protein>
<dbReference type="CDD" id="cd16831">
    <property type="entry name" value="HemS-like_C"/>
    <property type="match status" value="1"/>
</dbReference>